<sequence>GKWTLSTTPSAYSDNPKENGSGLQQHGTLYGPPNPSKYSVSSSHVPSFLASTGSENRMRLSFVLLGSLLGLASAVTDGYNGQYADDCPSLCAEAGPSPANWTNIHHLRNLESCDQTVLFDLNIQNSVADPNTILTIRACVASPGQTYEAAASPDVPQQQSQSNLVVAESCGAKAVKTAFTPQVGPLTLRKTSGAAPQSAHVAEAVHQLVRFVDRSAECGATILFAKHESAVVGLYAGAQITKHAARDFVDSFAEKQTSALQICQPASAALTVGVVSAGFVDLAAAQDAVKGWSNGLCLDGTSPATAVSMDVLVSTVDTGFNAPPTNATTISHNKTARGGPRALLPRGWCRTEEVHGGDSCPSLASRCGISGDDLHKYNPQANLCSSLKPKQFVCCTAGTLPDFRPQPQPDGTCNTYKINANDGCWDVADAHYLTQQDIEDFNKNTWGWAGCAAGLPVGQLICLSEGKPPMPAPVPGATCGPQVPGTQRPSDGTALADLNPCPLNACCDVWGFCGTTVDFCTKTPADTGAPGTAKPHTNGCISNCGMEIVNNGQAPDQVKTIGYFEAFDQLRACLRMSVTEIPANLYSHIHFAFATVTSDFDVDISSVESEFSKFVKMSGFKKILSFGGWAFSTEPGTFQRFRDATKPEHRVAFVNNLVSFMSRQNLDGFDFDWEYPGAPDIPDIAPGSPDEGKNYLAFLQMLRSKLPSGKSISIALPASYWYLKQYPVQQIAKFVDYFIYMTYDLHGQWDVDNKSAIPGCPAGNCLRSHVNITETHDAMVMITKAGVEARQIVIGVSSYGRSFRMNDASCSGPFCTYAGDRTHSKAYAAPCTATGGYIANAELNDIIKNHGSYSIVNSYIDHASASNILIYGNPGAVDWVAYLDGGLKAARIKWIQGLNFGGSTDWAIDLQDYSNNENGDDSDDNGVGSDDEAGDDTPTCPSDKNPGTLDGLADQADSLDPDCVNLFAMDILYSHLLDSLSLFQTNSQDYDDKFGWYEKWTKEQIQPRIDDFMTLGDGKGLKYFDCYWAYTGRAETKDSCLGMPHIWDMSAGWSIRFDLVDKQGFFDALAAETGIDESWVTFGDETSDYVCADPGDVRPGAGNVPCRKLYRKKLNYPQKASDDAIHVGNPKKLIEASMGNVTALRTSLLSSYLSVGLSFYDDGPNDGSATDAVVAYAMPVLQLAEAVSSMKDIKDIGEKAKEEAKKDLIFKILSIVFMVIPFVGEALGPLIGSAATVARIALLIGEAGNGALTVADIIEDPSSAPFAILGLIAGVGGGAGKLSKGEALGEASRARSLLKASDLAKFPQRFRDQDALVQKIVKGLCARK</sequence>
<dbReference type="PANTHER" id="PTHR47700:SF2">
    <property type="entry name" value="CHITINASE"/>
    <property type="match status" value="1"/>
</dbReference>
<keyword evidence="10" id="KW-0624">Polysaccharide degradation</keyword>
<keyword evidence="6" id="KW-0146">Chitin degradation</keyword>
<keyword evidence="8" id="KW-0119">Carbohydrate metabolism</keyword>
<comment type="caution">
    <text evidence="11">Lacks conserved residue(s) required for the propagation of feature annotation.</text>
</comment>
<dbReference type="InterPro" id="IPR001223">
    <property type="entry name" value="Glyco_hydro18_cat"/>
</dbReference>
<evidence type="ECO:0000313" key="17">
    <source>
        <dbReference type="EMBL" id="GFF44551.1"/>
    </source>
</evidence>
<dbReference type="InterPro" id="IPR029070">
    <property type="entry name" value="Chitinase_insertion_sf"/>
</dbReference>
<feature type="domain" description="Chitin-binding type-1" evidence="14">
    <location>
        <begin position="476"/>
        <end position="546"/>
    </location>
</feature>
<protein>
    <recommendedName>
        <fullName evidence="3">chitinase</fullName>
        <ecNumber evidence="3">3.2.1.14</ecNumber>
    </recommendedName>
</protein>
<evidence type="ECO:0000256" key="8">
    <source>
        <dbReference type="ARBA" id="ARBA00023277"/>
    </source>
</evidence>
<feature type="non-terminal residue" evidence="17">
    <location>
        <position position="1328"/>
    </location>
</feature>
<proteinExistence type="inferred from homology"/>
<dbReference type="PROSITE" id="PS01095">
    <property type="entry name" value="GH18_1"/>
    <property type="match status" value="1"/>
</dbReference>
<dbReference type="SMART" id="SM00257">
    <property type="entry name" value="LysM"/>
    <property type="match status" value="2"/>
</dbReference>
<dbReference type="Proteomes" id="UP000465221">
    <property type="component" value="Unassembled WGS sequence"/>
</dbReference>
<evidence type="ECO:0000256" key="1">
    <source>
        <dbReference type="ARBA" id="ARBA00000822"/>
    </source>
</evidence>
<feature type="compositionally biased region" description="Polar residues" evidence="13">
    <location>
        <begin position="1"/>
        <end position="13"/>
    </location>
</feature>
<dbReference type="InterPro" id="IPR018392">
    <property type="entry name" value="LysM"/>
</dbReference>
<dbReference type="CDD" id="cd02878">
    <property type="entry name" value="GH18_zymocin_alpha"/>
    <property type="match status" value="1"/>
</dbReference>
<dbReference type="SUPFAM" id="SSF51445">
    <property type="entry name" value="(Trans)glycosidases"/>
    <property type="match status" value="1"/>
</dbReference>
<evidence type="ECO:0000256" key="13">
    <source>
        <dbReference type="SAM" id="MobiDB-lite"/>
    </source>
</evidence>
<feature type="domain" description="LysM" evidence="15">
    <location>
        <begin position="350"/>
        <end position="395"/>
    </location>
</feature>
<dbReference type="InterPro" id="IPR036779">
    <property type="entry name" value="LysM_dom_sf"/>
</dbReference>
<gene>
    <name evidence="17" type="ORF">IFM46972_07581</name>
</gene>
<dbReference type="GO" id="GO:0008061">
    <property type="term" value="F:chitin binding"/>
    <property type="evidence" value="ECO:0007669"/>
    <property type="project" value="UniProtKB-UniRule"/>
</dbReference>
<evidence type="ECO:0000256" key="10">
    <source>
        <dbReference type="ARBA" id="ARBA00023326"/>
    </source>
</evidence>
<dbReference type="EMBL" id="BLKC01000058">
    <property type="protein sequence ID" value="GFF44551.1"/>
    <property type="molecule type" value="Genomic_DNA"/>
</dbReference>
<evidence type="ECO:0000259" key="16">
    <source>
        <dbReference type="PROSITE" id="PS51910"/>
    </source>
</evidence>
<dbReference type="Gene3D" id="3.10.50.10">
    <property type="match status" value="1"/>
</dbReference>
<dbReference type="PROSITE" id="PS51910">
    <property type="entry name" value="GH18_2"/>
    <property type="match status" value="1"/>
</dbReference>
<organism evidence="17 18">
    <name type="scientific">Aspergillus udagawae</name>
    <dbReference type="NCBI Taxonomy" id="91492"/>
    <lineage>
        <taxon>Eukaryota</taxon>
        <taxon>Fungi</taxon>
        <taxon>Dikarya</taxon>
        <taxon>Ascomycota</taxon>
        <taxon>Pezizomycotina</taxon>
        <taxon>Eurotiomycetes</taxon>
        <taxon>Eurotiomycetidae</taxon>
        <taxon>Eurotiales</taxon>
        <taxon>Aspergillaceae</taxon>
        <taxon>Aspergillus</taxon>
        <taxon>Aspergillus subgen. Fumigati</taxon>
    </lineage>
</organism>
<feature type="region of interest" description="Disordered" evidence="13">
    <location>
        <begin position="1"/>
        <end position="38"/>
    </location>
</feature>
<evidence type="ECO:0000259" key="14">
    <source>
        <dbReference type="PROSITE" id="PS50941"/>
    </source>
</evidence>
<evidence type="ECO:0000256" key="3">
    <source>
        <dbReference type="ARBA" id="ARBA00012729"/>
    </source>
</evidence>
<comment type="similarity">
    <text evidence="2">Belongs to the glycosyl hydrolase 18 family. Chitinase class V subfamily.</text>
</comment>
<evidence type="ECO:0000256" key="2">
    <source>
        <dbReference type="ARBA" id="ARBA00008682"/>
    </source>
</evidence>
<comment type="catalytic activity">
    <reaction evidence="1">
        <text>Random endo-hydrolysis of N-acetyl-beta-D-glucosaminide (1-&gt;4)-beta-linkages in chitin and chitodextrins.</text>
        <dbReference type="EC" id="3.2.1.14"/>
    </reaction>
</comment>
<feature type="disulfide bond" evidence="11">
    <location>
        <begin position="506"/>
        <end position="520"/>
    </location>
</feature>
<evidence type="ECO:0000256" key="6">
    <source>
        <dbReference type="ARBA" id="ARBA00023024"/>
    </source>
</evidence>
<dbReference type="PROSITE" id="PS50941">
    <property type="entry name" value="CHIT_BIND_I_2"/>
    <property type="match status" value="1"/>
</dbReference>
<dbReference type="Pfam" id="PF00704">
    <property type="entry name" value="Glyco_hydro_18"/>
    <property type="match status" value="1"/>
</dbReference>
<evidence type="ECO:0000256" key="7">
    <source>
        <dbReference type="ARBA" id="ARBA00023026"/>
    </source>
</evidence>
<dbReference type="InterPro" id="IPR053214">
    <property type="entry name" value="LysM12-like"/>
</dbReference>
<feature type="domain" description="GH18" evidence="16">
    <location>
        <begin position="558"/>
        <end position="930"/>
    </location>
</feature>
<reference evidence="17 18" key="1">
    <citation type="submission" date="2020-01" db="EMBL/GenBank/DDBJ databases">
        <title>Draft genome sequence of Aspergillus udagawae IFM 46972.</title>
        <authorList>
            <person name="Takahashi H."/>
            <person name="Yaguchi T."/>
        </authorList>
    </citation>
    <scope>NUCLEOTIDE SEQUENCE [LARGE SCALE GENOMIC DNA]</scope>
    <source>
        <strain evidence="17 18">IFM 46972</strain>
    </source>
</reference>
<dbReference type="InterPro" id="IPR011583">
    <property type="entry name" value="Chitinase_II/V-like_cat"/>
</dbReference>
<feature type="disulfide bond" evidence="11">
    <location>
        <begin position="540"/>
        <end position="544"/>
    </location>
</feature>
<evidence type="ECO:0000259" key="15">
    <source>
        <dbReference type="PROSITE" id="PS51782"/>
    </source>
</evidence>
<comment type="caution">
    <text evidence="17">The sequence shown here is derived from an EMBL/GenBank/DDBJ whole genome shotgun (WGS) entry which is preliminary data.</text>
</comment>
<dbReference type="SMART" id="SM00636">
    <property type="entry name" value="Glyco_18"/>
    <property type="match status" value="1"/>
</dbReference>
<keyword evidence="4 11" id="KW-0147">Chitin-binding</keyword>
<evidence type="ECO:0000256" key="11">
    <source>
        <dbReference type="PROSITE-ProRule" id="PRU00261"/>
    </source>
</evidence>
<feature type="region of interest" description="Disordered" evidence="13">
    <location>
        <begin position="911"/>
        <end position="952"/>
    </location>
</feature>
<evidence type="ECO:0000313" key="18">
    <source>
        <dbReference type="Proteomes" id="UP000465221"/>
    </source>
</evidence>
<dbReference type="InterPro" id="IPR036861">
    <property type="entry name" value="Endochitinase-like_sf"/>
</dbReference>
<dbReference type="Gene3D" id="3.30.60.10">
    <property type="entry name" value="Endochitinase-like"/>
    <property type="match status" value="1"/>
</dbReference>
<keyword evidence="11" id="KW-1015">Disulfide bond</keyword>
<dbReference type="Pfam" id="PF00187">
    <property type="entry name" value="Chitin_bind_1"/>
    <property type="match status" value="1"/>
</dbReference>
<name>A0A8H3PAB0_9EURO</name>
<feature type="disulfide bond" evidence="11">
    <location>
        <begin position="501"/>
        <end position="513"/>
    </location>
</feature>
<evidence type="ECO:0000256" key="12">
    <source>
        <dbReference type="RuleBase" id="RU000489"/>
    </source>
</evidence>
<feature type="compositionally biased region" description="Acidic residues" evidence="13">
    <location>
        <begin position="918"/>
        <end position="935"/>
    </location>
</feature>
<dbReference type="InterPro" id="IPR001579">
    <property type="entry name" value="Glyco_hydro_18_chit_AS"/>
</dbReference>
<keyword evidence="9 12" id="KW-0326">Glycosidase</keyword>
<accession>A0A8H3PAB0</accession>
<dbReference type="Gene3D" id="3.10.350.10">
    <property type="entry name" value="LysM domain"/>
    <property type="match status" value="2"/>
</dbReference>
<dbReference type="SUPFAM" id="SSF54556">
    <property type="entry name" value="Chitinase insertion domain"/>
    <property type="match status" value="1"/>
</dbReference>
<keyword evidence="5 12" id="KW-0378">Hydrolase</keyword>
<dbReference type="GO" id="GO:0008843">
    <property type="term" value="F:endochitinase activity"/>
    <property type="evidence" value="ECO:0007669"/>
    <property type="project" value="UniProtKB-EC"/>
</dbReference>
<dbReference type="CDD" id="cd00035">
    <property type="entry name" value="ChtBD1"/>
    <property type="match status" value="1"/>
</dbReference>
<dbReference type="PROSITE" id="PS51782">
    <property type="entry name" value="LYSM"/>
    <property type="match status" value="1"/>
</dbReference>
<dbReference type="GO" id="GO:0000272">
    <property type="term" value="P:polysaccharide catabolic process"/>
    <property type="evidence" value="ECO:0007669"/>
    <property type="project" value="UniProtKB-KW"/>
</dbReference>
<dbReference type="PANTHER" id="PTHR47700">
    <property type="entry name" value="V CHITINASE, PUTATIVE (AFU_ORTHOLOGUE AFUA_6G13720)-RELATED"/>
    <property type="match status" value="1"/>
</dbReference>
<dbReference type="Gene3D" id="3.20.20.80">
    <property type="entry name" value="Glycosidases"/>
    <property type="match status" value="1"/>
</dbReference>
<evidence type="ECO:0000256" key="5">
    <source>
        <dbReference type="ARBA" id="ARBA00022801"/>
    </source>
</evidence>
<dbReference type="SUPFAM" id="SSF57016">
    <property type="entry name" value="Plant lectins/antimicrobial peptides"/>
    <property type="match status" value="1"/>
</dbReference>
<dbReference type="InterPro" id="IPR017853">
    <property type="entry name" value="GH"/>
</dbReference>
<evidence type="ECO:0000256" key="4">
    <source>
        <dbReference type="ARBA" id="ARBA00022669"/>
    </source>
</evidence>
<dbReference type="InterPro" id="IPR001002">
    <property type="entry name" value="Chitin-bd_1"/>
</dbReference>
<keyword evidence="7" id="KW-0843">Virulence</keyword>
<dbReference type="EC" id="3.2.1.14" evidence="3"/>
<dbReference type="SMART" id="SM00270">
    <property type="entry name" value="ChtBD1"/>
    <property type="match status" value="1"/>
</dbReference>
<evidence type="ECO:0000256" key="9">
    <source>
        <dbReference type="ARBA" id="ARBA00023295"/>
    </source>
</evidence>
<dbReference type="GO" id="GO:0006032">
    <property type="term" value="P:chitin catabolic process"/>
    <property type="evidence" value="ECO:0007669"/>
    <property type="project" value="UniProtKB-KW"/>
</dbReference>